<evidence type="ECO:0000313" key="3">
    <source>
        <dbReference type="Proteomes" id="UP001149165"/>
    </source>
</evidence>
<keyword evidence="3" id="KW-1185">Reference proteome</keyword>
<dbReference type="OrthoDB" id="4363173at2759"/>
<evidence type="ECO:0000256" key="1">
    <source>
        <dbReference type="SAM" id="MobiDB-lite"/>
    </source>
</evidence>
<comment type="caution">
    <text evidence="2">The sequence shown here is derived from an EMBL/GenBank/DDBJ whole genome shotgun (WGS) entry which is preliminary data.</text>
</comment>
<proteinExistence type="predicted"/>
<evidence type="ECO:0000313" key="2">
    <source>
        <dbReference type="EMBL" id="KAJ5107863.1"/>
    </source>
</evidence>
<feature type="region of interest" description="Disordered" evidence="1">
    <location>
        <begin position="436"/>
        <end position="553"/>
    </location>
</feature>
<accession>A0A9W9KJP0</accession>
<sequence length="553" mass="61944">MTFEDLDLGQAYPERFAFGYSERPKQQRWVHSNKEKPITSMKDVPPGWNYDEPDLDPEDLEAQIARCMQRMEDNIMPFIFRKKMQELRKEKARKAIEMSSEPGLDWVVVKRLKSLERIKTWLNAQRDDRGETPNVIAIMAAYRSGALKYSQGLVTYWSRGKQISQPRPFNWTELALISERYDGHKGGLWVEGLQHTGPANAKLDKYQVSCDRNITTWTQKFSFTIQFTHADDANLDFDFLDDTGSDVMRMYEDDFDMLQTAYYVRNDRWIYRPPIISVAETILASGDLSTNFQTYVHVNIKCTDGSYMNDTWETVAVTIMPGNGFGFNACRISGPWLRAKYYVASAPDGTLRMYAANYKKFMYSSLFGEGARLRPGFEAKKFPFMTQFIEPGTVPKSWYSLPEGNAVGYTTKGSIQTGNPLAAPFWRYAPPARPQRPGPRFISVGPVAPASASSPSSAPAPPPASASASSPTPSPAPAEQPNREEIAPTTTTSIYDVDPWEAPPAGLADVGVEKPSIGDTDSDFDPDVLMSPDDMAALFGDNGTQARNDNENA</sequence>
<name>A0A9W9KJP0_9EURO</name>
<dbReference type="EMBL" id="JAPQKH010000003">
    <property type="protein sequence ID" value="KAJ5107863.1"/>
    <property type="molecule type" value="Genomic_DNA"/>
</dbReference>
<feature type="region of interest" description="Disordered" evidence="1">
    <location>
        <begin position="28"/>
        <end position="48"/>
    </location>
</feature>
<protein>
    <submittedName>
        <fullName evidence="2">Uncharacterized protein</fullName>
    </submittedName>
</protein>
<reference evidence="2" key="2">
    <citation type="journal article" date="2023" name="IMA Fungus">
        <title>Comparative genomic study of the Penicillium genus elucidates a diverse pangenome and 15 lateral gene transfer events.</title>
        <authorList>
            <person name="Petersen C."/>
            <person name="Sorensen T."/>
            <person name="Nielsen M.R."/>
            <person name="Sondergaard T.E."/>
            <person name="Sorensen J.L."/>
            <person name="Fitzpatrick D.A."/>
            <person name="Frisvad J.C."/>
            <person name="Nielsen K.L."/>
        </authorList>
    </citation>
    <scope>NUCLEOTIDE SEQUENCE</scope>
    <source>
        <strain evidence="2">IBT 30069</strain>
    </source>
</reference>
<dbReference type="AlphaFoldDB" id="A0A9W9KJP0"/>
<reference evidence="2" key="1">
    <citation type="submission" date="2022-11" db="EMBL/GenBank/DDBJ databases">
        <authorList>
            <person name="Petersen C."/>
        </authorList>
    </citation>
    <scope>NUCLEOTIDE SEQUENCE</scope>
    <source>
        <strain evidence="2">IBT 30069</strain>
    </source>
</reference>
<organism evidence="2 3">
    <name type="scientific">Penicillium angulare</name>
    <dbReference type="NCBI Taxonomy" id="116970"/>
    <lineage>
        <taxon>Eukaryota</taxon>
        <taxon>Fungi</taxon>
        <taxon>Dikarya</taxon>
        <taxon>Ascomycota</taxon>
        <taxon>Pezizomycotina</taxon>
        <taxon>Eurotiomycetes</taxon>
        <taxon>Eurotiomycetidae</taxon>
        <taxon>Eurotiales</taxon>
        <taxon>Aspergillaceae</taxon>
        <taxon>Penicillium</taxon>
    </lineage>
</organism>
<feature type="compositionally biased region" description="Low complexity" evidence="1">
    <location>
        <begin position="448"/>
        <end position="457"/>
    </location>
</feature>
<gene>
    <name evidence="2" type="ORF">N7456_004538</name>
</gene>
<dbReference type="Proteomes" id="UP001149165">
    <property type="component" value="Unassembled WGS sequence"/>
</dbReference>